<gene>
    <name evidence="2" type="ORF">GCM10009020_26420</name>
</gene>
<feature type="transmembrane region" description="Helical" evidence="1">
    <location>
        <begin position="12"/>
        <end position="33"/>
    </location>
</feature>
<reference evidence="2 3" key="1">
    <citation type="journal article" date="2019" name="Int. J. Syst. Evol. Microbiol.">
        <title>The Global Catalogue of Microorganisms (GCM) 10K type strain sequencing project: providing services to taxonomists for standard genome sequencing and annotation.</title>
        <authorList>
            <consortium name="The Broad Institute Genomics Platform"/>
            <consortium name="The Broad Institute Genome Sequencing Center for Infectious Disease"/>
            <person name="Wu L."/>
            <person name="Ma J."/>
        </authorList>
    </citation>
    <scope>NUCLEOTIDE SEQUENCE [LARGE SCALE GENOMIC DNA]</scope>
    <source>
        <strain evidence="2 3">JCM 16328</strain>
    </source>
</reference>
<dbReference type="AlphaFoldDB" id="A0AAV3TBB9"/>
<evidence type="ECO:0000256" key="1">
    <source>
        <dbReference type="SAM" id="Phobius"/>
    </source>
</evidence>
<dbReference type="Proteomes" id="UP001500420">
    <property type="component" value="Unassembled WGS sequence"/>
</dbReference>
<evidence type="ECO:0000313" key="2">
    <source>
        <dbReference type="EMBL" id="GAA0677252.1"/>
    </source>
</evidence>
<proteinExistence type="predicted"/>
<sequence>MRMELRTLFGTVVGYAFLAVALGAALGGLAMAGSAVLGGVTVGRAFVTLSLFGLAMCSWFSGYFLLRATRGTVLSIDPDRGPASIFTRGGGGGGGL</sequence>
<accession>A0AAV3TBB9</accession>
<keyword evidence="1" id="KW-0812">Transmembrane</keyword>
<dbReference type="EMBL" id="BAAADV010000007">
    <property type="protein sequence ID" value="GAA0677252.1"/>
    <property type="molecule type" value="Genomic_DNA"/>
</dbReference>
<protein>
    <submittedName>
        <fullName evidence="2">Uncharacterized protein</fullName>
    </submittedName>
</protein>
<keyword evidence="1" id="KW-1133">Transmembrane helix</keyword>
<feature type="transmembrane region" description="Helical" evidence="1">
    <location>
        <begin position="45"/>
        <end position="66"/>
    </location>
</feature>
<name>A0AAV3TBB9_9EURY</name>
<organism evidence="2 3">
    <name type="scientific">Natronoarchaeum mannanilyticum</name>
    <dbReference type="NCBI Taxonomy" id="926360"/>
    <lineage>
        <taxon>Archaea</taxon>
        <taxon>Methanobacteriati</taxon>
        <taxon>Methanobacteriota</taxon>
        <taxon>Stenosarchaea group</taxon>
        <taxon>Halobacteria</taxon>
        <taxon>Halobacteriales</taxon>
        <taxon>Natronoarchaeaceae</taxon>
    </lineage>
</organism>
<keyword evidence="3" id="KW-1185">Reference proteome</keyword>
<evidence type="ECO:0000313" key="3">
    <source>
        <dbReference type="Proteomes" id="UP001500420"/>
    </source>
</evidence>
<keyword evidence="1" id="KW-0472">Membrane</keyword>
<comment type="caution">
    <text evidence="2">The sequence shown here is derived from an EMBL/GenBank/DDBJ whole genome shotgun (WGS) entry which is preliminary data.</text>
</comment>